<dbReference type="RefSeq" id="XP_020718272.2">
    <property type="nucleotide sequence ID" value="XM_020862613.2"/>
</dbReference>
<feature type="domain" description="Arrestin C-terminal-like" evidence="3">
    <location>
        <begin position="175"/>
        <end position="303"/>
    </location>
</feature>
<dbReference type="Proteomes" id="UP000835206">
    <property type="component" value="Chromosome 4"/>
</dbReference>
<evidence type="ECO:0000256" key="1">
    <source>
        <dbReference type="ARBA" id="ARBA00005298"/>
    </source>
</evidence>
<dbReference type="Gene3D" id="2.60.40.640">
    <property type="match status" value="2"/>
</dbReference>
<dbReference type="InterPro" id="IPR050357">
    <property type="entry name" value="Arrestin_domain-protein"/>
</dbReference>
<gene>
    <name evidence="5" type="primary">LOC100642684</name>
</gene>
<dbReference type="OrthoDB" id="2333384at2759"/>
<dbReference type="GO" id="GO:0005737">
    <property type="term" value="C:cytoplasm"/>
    <property type="evidence" value="ECO:0007669"/>
    <property type="project" value="TreeGrafter"/>
</dbReference>
<keyword evidence="2" id="KW-0716">Sensory transduction</keyword>
<evidence type="ECO:0000256" key="2">
    <source>
        <dbReference type="ARBA" id="ARBA00022606"/>
    </source>
</evidence>
<name>A0A9B7CWB9_BOMTE</name>
<accession>A0A9B7CWB9</accession>
<dbReference type="AlphaFoldDB" id="A0A9B7CWB9"/>
<dbReference type="GeneID" id="100642684"/>
<dbReference type="Pfam" id="PF00339">
    <property type="entry name" value="Arrestin_N"/>
    <property type="match status" value="1"/>
</dbReference>
<dbReference type="InterPro" id="IPR011022">
    <property type="entry name" value="Arrestin_C-like"/>
</dbReference>
<dbReference type="Pfam" id="PF02752">
    <property type="entry name" value="Arrestin_C"/>
    <property type="match status" value="1"/>
</dbReference>
<proteinExistence type="inferred from homology"/>
<comment type="similarity">
    <text evidence="1">Belongs to the arrestin family.</text>
</comment>
<dbReference type="InterPro" id="IPR011021">
    <property type="entry name" value="Arrestin-like_N"/>
</dbReference>
<sequence length="408" mass="46669">MVSLRQFRIVFNNEDATYEPGEVVGGKIIVETTKDKYTKGLYFIVNGTAFVHWLEHNVRDESRSHSFASTQEYFSFKREILSERSSKAGHTIPYGLNEFTFSFRLPHKIPCSFENRVGYVRYTIKAVIDRPWKFNHECKAAFSVVSRLDLNLYREKCLAIHDEMNKNFNCICWIAQGSMSIQILVPCSGYVPGQVITITIRYTSTPNIPITKLSTKLLRTVHFHSPNNTLIHTNVLKKNKHMPPFPLNGHIVSELLIPPIPPSNLYHCDVIDLEYELVVSFHVSSPYCKIKRIYPLMIGTVPLYRPALTFLHGVVSRSAMSCMTQPPIIPYPPSMLGQSTESNISIQNRKISTIHMDIPSPCYEEGFSSTPHIKDMHETDYVFGVNNSFSPKYPVYNYPAPRLPNENL</sequence>
<dbReference type="GO" id="GO:0015031">
    <property type="term" value="P:protein transport"/>
    <property type="evidence" value="ECO:0007669"/>
    <property type="project" value="TreeGrafter"/>
</dbReference>
<protein>
    <submittedName>
        <fullName evidence="5">Arrestin domain-containing protein 17 isoform X1</fullName>
    </submittedName>
</protein>
<dbReference type="InterPro" id="IPR014752">
    <property type="entry name" value="Arrestin-like_C"/>
</dbReference>
<dbReference type="SMART" id="SM01017">
    <property type="entry name" value="Arrestin_C"/>
    <property type="match status" value="1"/>
</dbReference>
<organism evidence="4 5">
    <name type="scientific">Bombus terrestris</name>
    <name type="common">Buff-tailed bumblebee</name>
    <name type="synonym">Apis terrestris</name>
    <dbReference type="NCBI Taxonomy" id="30195"/>
    <lineage>
        <taxon>Eukaryota</taxon>
        <taxon>Metazoa</taxon>
        <taxon>Ecdysozoa</taxon>
        <taxon>Arthropoda</taxon>
        <taxon>Hexapoda</taxon>
        <taxon>Insecta</taxon>
        <taxon>Pterygota</taxon>
        <taxon>Neoptera</taxon>
        <taxon>Endopterygota</taxon>
        <taxon>Hymenoptera</taxon>
        <taxon>Apocrita</taxon>
        <taxon>Aculeata</taxon>
        <taxon>Apoidea</taxon>
        <taxon>Anthophila</taxon>
        <taxon>Apidae</taxon>
        <taxon>Bombus</taxon>
        <taxon>Bombus</taxon>
    </lineage>
</organism>
<dbReference type="InterPro" id="IPR014756">
    <property type="entry name" value="Ig_E-set"/>
</dbReference>
<dbReference type="PANTHER" id="PTHR11188:SF176">
    <property type="entry name" value="ARRESTIN DOMAIN-CONTAINING PROTEIN 1"/>
    <property type="match status" value="1"/>
</dbReference>
<dbReference type="KEGG" id="bter:100642684"/>
<dbReference type="SUPFAM" id="SSF81296">
    <property type="entry name" value="E set domains"/>
    <property type="match status" value="2"/>
</dbReference>
<evidence type="ECO:0000259" key="3">
    <source>
        <dbReference type="SMART" id="SM01017"/>
    </source>
</evidence>
<reference evidence="5" key="1">
    <citation type="submission" date="2025-08" db="UniProtKB">
        <authorList>
            <consortium name="RefSeq"/>
        </authorList>
    </citation>
    <scope>IDENTIFICATION</scope>
</reference>
<evidence type="ECO:0000313" key="4">
    <source>
        <dbReference type="Proteomes" id="UP000835206"/>
    </source>
</evidence>
<keyword evidence="4" id="KW-1185">Reference proteome</keyword>
<evidence type="ECO:0000313" key="5">
    <source>
        <dbReference type="RefSeq" id="XP_020718272.2"/>
    </source>
</evidence>
<dbReference type="PANTHER" id="PTHR11188">
    <property type="entry name" value="ARRESTIN DOMAIN CONTAINING PROTEIN"/>
    <property type="match status" value="1"/>
</dbReference>